<evidence type="ECO:0000256" key="5">
    <source>
        <dbReference type="ARBA" id="ARBA00022989"/>
    </source>
</evidence>
<reference evidence="9 10" key="1">
    <citation type="submission" date="2019-09" db="EMBL/GenBank/DDBJ databases">
        <authorList>
            <person name="Liu P."/>
        </authorList>
    </citation>
    <scope>NUCLEOTIDE SEQUENCE [LARGE SCALE GENOMIC DNA]</scope>
    <source>
        <strain evidence="9 10">TRM68085</strain>
    </source>
</reference>
<dbReference type="AlphaFoldDB" id="A0A5N5ET37"/>
<comment type="caution">
    <text evidence="9">The sequence shown here is derived from an EMBL/GenBank/DDBJ whole genome shotgun (WGS) entry which is preliminary data.</text>
</comment>
<keyword evidence="4 8" id="KW-0812">Transmembrane</keyword>
<feature type="transmembrane region" description="Helical" evidence="8">
    <location>
        <begin position="60"/>
        <end position="84"/>
    </location>
</feature>
<keyword evidence="6 8" id="KW-0472">Membrane</keyword>
<keyword evidence="2" id="KW-0813">Transport</keyword>
<protein>
    <submittedName>
        <fullName evidence="9">Uncharacterized protein</fullName>
    </submittedName>
</protein>
<evidence type="ECO:0000256" key="1">
    <source>
        <dbReference type="ARBA" id="ARBA00004651"/>
    </source>
</evidence>
<evidence type="ECO:0000256" key="7">
    <source>
        <dbReference type="ARBA" id="ARBA00023251"/>
    </source>
</evidence>
<name>A0A5N5ET37_9ACTN</name>
<evidence type="ECO:0000313" key="9">
    <source>
        <dbReference type="EMBL" id="KAB2593937.1"/>
    </source>
</evidence>
<dbReference type="GO" id="GO:0005886">
    <property type="term" value="C:plasma membrane"/>
    <property type="evidence" value="ECO:0007669"/>
    <property type="project" value="UniProtKB-SubCell"/>
</dbReference>
<dbReference type="Proteomes" id="UP000326907">
    <property type="component" value="Unassembled WGS sequence"/>
</dbReference>
<proteinExistence type="predicted"/>
<keyword evidence="7" id="KW-0046">Antibiotic resistance</keyword>
<dbReference type="EMBL" id="VYUA01000002">
    <property type="protein sequence ID" value="KAB2593937.1"/>
    <property type="molecule type" value="Genomic_DNA"/>
</dbReference>
<evidence type="ECO:0000256" key="8">
    <source>
        <dbReference type="SAM" id="Phobius"/>
    </source>
</evidence>
<organism evidence="9 10">
    <name type="scientific">Streptomyces arboris</name>
    <dbReference type="NCBI Taxonomy" id="2600619"/>
    <lineage>
        <taxon>Bacteria</taxon>
        <taxon>Bacillati</taxon>
        <taxon>Actinomycetota</taxon>
        <taxon>Actinomycetes</taxon>
        <taxon>Kitasatosporales</taxon>
        <taxon>Streptomycetaceae</taxon>
        <taxon>Streptomyces</taxon>
    </lineage>
</organism>
<sequence>MLLRQRVHAFDQAATHSWTSSRVLGCFAAAVVLLAAFYLSRAKDRAPLLPLRLIADLNRAGASLTIALVMVGLFGPFLILAYQLSLGWLTPDSSYASTLMLTQILLGLGVGLVIPPCISVATHRWSGRRRARRRPS</sequence>
<gene>
    <name evidence="9" type="ORF">F5983_02695</name>
</gene>
<dbReference type="PANTHER" id="PTHR42718:SF46">
    <property type="entry name" value="BLR6921 PROTEIN"/>
    <property type="match status" value="1"/>
</dbReference>
<evidence type="ECO:0000313" key="10">
    <source>
        <dbReference type="Proteomes" id="UP000326907"/>
    </source>
</evidence>
<feature type="transmembrane region" description="Helical" evidence="8">
    <location>
        <begin position="20"/>
        <end position="39"/>
    </location>
</feature>
<dbReference type="RefSeq" id="WP_151508840.1">
    <property type="nucleotide sequence ID" value="NZ_JBMVCA010000015.1"/>
</dbReference>
<dbReference type="GO" id="GO:0046677">
    <property type="term" value="P:response to antibiotic"/>
    <property type="evidence" value="ECO:0007669"/>
    <property type="project" value="UniProtKB-KW"/>
</dbReference>
<accession>A0A5N5ET37</accession>
<evidence type="ECO:0000256" key="4">
    <source>
        <dbReference type="ARBA" id="ARBA00022692"/>
    </source>
</evidence>
<evidence type="ECO:0000256" key="2">
    <source>
        <dbReference type="ARBA" id="ARBA00022448"/>
    </source>
</evidence>
<evidence type="ECO:0000256" key="3">
    <source>
        <dbReference type="ARBA" id="ARBA00022475"/>
    </source>
</evidence>
<feature type="transmembrane region" description="Helical" evidence="8">
    <location>
        <begin position="104"/>
        <end position="125"/>
    </location>
</feature>
<comment type="subcellular location">
    <subcellularLocation>
        <location evidence="1">Cell membrane</location>
        <topology evidence="1">Multi-pass membrane protein</topology>
    </subcellularLocation>
</comment>
<keyword evidence="3" id="KW-1003">Cell membrane</keyword>
<keyword evidence="5 8" id="KW-1133">Transmembrane helix</keyword>
<evidence type="ECO:0000256" key="6">
    <source>
        <dbReference type="ARBA" id="ARBA00023136"/>
    </source>
</evidence>
<dbReference type="PANTHER" id="PTHR42718">
    <property type="entry name" value="MAJOR FACILITATOR SUPERFAMILY MULTIDRUG TRANSPORTER MFSC"/>
    <property type="match status" value="1"/>
</dbReference>
<keyword evidence="10" id="KW-1185">Reference proteome</keyword>